<dbReference type="PANTHER" id="PTHR33608:SF3">
    <property type="entry name" value="SLR2013 PROTEIN"/>
    <property type="match status" value="1"/>
</dbReference>
<keyword evidence="1" id="KW-0812">Transmembrane</keyword>
<dbReference type="Gene3D" id="3.40.50.410">
    <property type="entry name" value="von Willebrand factor, type A domain"/>
    <property type="match status" value="1"/>
</dbReference>
<dbReference type="InterPro" id="IPR002881">
    <property type="entry name" value="DUF58"/>
</dbReference>
<dbReference type="InterPro" id="IPR036465">
    <property type="entry name" value="vWFA_dom_sf"/>
</dbReference>
<accession>A7NM33</accession>
<dbReference type="HOGENOM" id="CLU_048408_0_0_0"/>
<dbReference type="OrthoDB" id="9778037at2"/>
<keyword evidence="4" id="KW-1185">Reference proteome</keyword>
<organism evidence="3 4">
    <name type="scientific">Roseiflexus castenholzii (strain DSM 13941 / HLO8)</name>
    <dbReference type="NCBI Taxonomy" id="383372"/>
    <lineage>
        <taxon>Bacteria</taxon>
        <taxon>Bacillati</taxon>
        <taxon>Chloroflexota</taxon>
        <taxon>Chloroflexia</taxon>
        <taxon>Chloroflexales</taxon>
        <taxon>Roseiflexineae</taxon>
        <taxon>Roseiflexaceae</taxon>
        <taxon>Roseiflexus</taxon>
    </lineage>
</organism>
<dbReference type="PANTHER" id="PTHR33608">
    <property type="entry name" value="BLL2464 PROTEIN"/>
    <property type="match status" value="1"/>
</dbReference>
<dbReference type="STRING" id="383372.Rcas_2508"/>
<keyword evidence="1" id="KW-1133">Transmembrane helix</keyword>
<proteinExistence type="predicted"/>
<dbReference type="Proteomes" id="UP000000263">
    <property type="component" value="Chromosome"/>
</dbReference>
<feature type="transmembrane region" description="Helical" evidence="1">
    <location>
        <begin position="7"/>
        <end position="23"/>
    </location>
</feature>
<dbReference type="AlphaFoldDB" id="A7NM33"/>
<dbReference type="eggNOG" id="COG1721">
    <property type="taxonomic scope" value="Bacteria"/>
</dbReference>
<evidence type="ECO:0000313" key="4">
    <source>
        <dbReference type="Proteomes" id="UP000000263"/>
    </source>
</evidence>
<dbReference type="RefSeq" id="WP_012121012.1">
    <property type="nucleotide sequence ID" value="NC_009767.1"/>
</dbReference>
<dbReference type="Pfam" id="PF01882">
    <property type="entry name" value="DUF58"/>
    <property type="match status" value="1"/>
</dbReference>
<dbReference type="KEGG" id="rca:Rcas_2508"/>
<evidence type="ECO:0000313" key="3">
    <source>
        <dbReference type="EMBL" id="ABU58588.1"/>
    </source>
</evidence>
<name>A7NM33_ROSCS</name>
<reference evidence="3 4" key="1">
    <citation type="submission" date="2007-08" db="EMBL/GenBank/DDBJ databases">
        <title>Complete sequence of Roseiflexus castenholzii DSM 13941.</title>
        <authorList>
            <consortium name="US DOE Joint Genome Institute"/>
            <person name="Copeland A."/>
            <person name="Lucas S."/>
            <person name="Lapidus A."/>
            <person name="Barry K."/>
            <person name="Glavina del Rio T."/>
            <person name="Dalin E."/>
            <person name="Tice H."/>
            <person name="Pitluck S."/>
            <person name="Thompson L.S."/>
            <person name="Brettin T."/>
            <person name="Bruce D."/>
            <person name="Detter J.C."/>
            <person name="Han C."/>
            <person name="Tapia R."/>
            <person name="Schmutz J."/>
            <person name="Larimer F."/>
            <person name="Land M."/>
            <person name="Hauser L."/>
            <person name="Kyrpides N."/>
            <person name="Mikhailova N."/>
            <person name="Bryant D.A."/>
            <person name="Hanada S."/>
            <person name="Tsukatani Y."/>
            <person name="Richardson P."/>
        </authorList>
    </citation>
    <scope>NUCLEOTIDE SEQUENCE [LARGE SCALE GENOMIC DNA]</scope>
    <source>
        <strain evidence="4">DSM 13941 / HLO8</strain>
    </source>
</reference>
<evidence type="ECO:0000256" key="1">
    <source>
        <dbReference type="SAM" id="Phobius"/>
    </source>
</evidence>
<gene>
    <name evidence="3" type="ordered locus">Rcas_2508</name>
</gene>
<evidence type="ECO:0000259" key="2">
    <source>
        <dbReference type="Pfam" id="PF01882"/>
    </source>
</evidence>
<dbReference type="EMBL" id="CP000804">
    <property type="protein sequence ID" value="ABU58588.1"/>
    <property type="molecule type" value="Genomic_DNA"/>
</dbReference>
<dbReference type="SUPFAM" id="SSF53300">
    <property type="entry name" value="vWA-like"/>
    <property type="match status" value="1"/>
</dbReference>
<feature type="domain" description="DUF58" evidence="2">
    <location>
        <begin position="197"/>
        <end position="377"/>
    </location>
</feature>
<keyword evidence="1" id="KW-0472">Membrane</keyword>
<protein>
    <recommendedName>
        <fullName evidence="2">DUF58 domain-containing protein</fullName>
    </recommendedName>
</protein>
<sequence>MIPTLRLYLLLLPGAALVAGVALTPLMLWIAVAYLVVVAALVVADYLLTDRPAALEVERIHDSRLSLGANNPVTILIASRARRPLTLQIRDEHPDDIPADATIVTGKVEPFALLEARYHLRPVRRGDYTFGNINIRYLSVFGTFVQQARYPAEAAFKVYPNVLDIRTYDLLARKGLLLEMGLRPARIFGQGVEFERLREYRPDDEFRRINWKATARRGKPIAAEYETERSRYIISVIDTGRLMRAPVEDGDISLARLDYAINATLLLSYVVTLKGDHAGMLTFADDVRTYLSPRRGKSQFYRMLETLYNVQFEPVESDYARALTYLSARHRRRSLVIVFTDLVTLDAARDLIAHMARMARRHLILCVVLSDPNVTRLVGRPPTDTSDVYRRGVAEMLLAERRVVLETLHRTGVLTLDVPAHRLSVAVIEKYLELKGRGML</sequence>